<name>A0A382Y250_9ZZZZ</name>
<organism evidence="1">
    <name type="scientific">marine metagenome</name>
    <dbReference type="NCBI Taxonomy" id="408172"/>
    <lineage>
        <taxon>unclassified sequences</taxon>
        <taxon>metagenomes</taxon>
        <taxon>ecological metagenomes</taxon>
    </lineage>
</organism>
<proteinExistence type="predicted"/>
<accession>A0A382Y250</accession>
<protein>
    <submittedName>
        <fullName evidence="1">Uncharacterized protein</fullName>
    </submittedName>
</protein>
<evidence type="ECO:0000313" key="1">
    <source>
        <dbReference type="EMBL" id="SVD77119.1"/>
    </source>
</evidence>
<feature type="non-terminal residue" evidence="1">
    <location>
        <position position="31"/>
    </location>
</feature>
<sequence length="31" mass="3533">MNVEITPELVAEHGLLPEEYERAKEILGRVP</sequence>
<dbReference type="AlphaFoldDB" id="A0A382Y250"/>
<gene>
    <name evidence="1" type="ORF">METZ01_LOCUS429973</name>
</gene>
<dbReference type="EMBL" id="UINC01172178">
    <property type="protein sequence ID" value="SVD77119.1"/>
    <property type="molecule type" value="Genomic_DNA"/>
</dbReference>
<reference evidence="1" key="1">
    <citation type="submission" date="2018-05" db="EMBL/GenBank/DDBJ databases">
        <authorList>
            <person name="Lanie J.A."/>
            <person name="Ng W.-L."/>
            <person name="Kazmierczak K.M."/>
            <person name="Andrzejewski T.M."/>
            <person name="Davidsen T.M."/>
            <person name="Wayne K.J."/>
            <person name="Tettelin H."/>
            <person name="Glass J.I."/>
            <person name="Rusch D."/>
            <person name="Podicherti R."/>
            <person name="Tsui H.-C.T."/>
            <person name="Winkler M.E."/>
        </authorList>
    </citation>
    <scope>NUCLEOTIDE SEQUENCE</scope>
</reference>